<protein>
    <submittedName>
        <fullName evidence="1">Uncharacterized protein</fullName>
    </submittedName>
</protein>
<dbReference type="EMBL" id="CP066681">
    <property type="protein sequence ID" value="QQG36575.1"/>
    <property type="molecule type" value="Genomic_DNA"/>
</dbReference>
<evidence type="ECO:0000313" key="1">
    <source>
        <dbReference type="EMBL" id="QQG36575.1"/>
    </source>
</evidence>
<reference evidence="1 2" key="1">
    <citation type="submission" date="2020-07" db="EMBL/GenBank/DDBJ databases">
        <title>Huge and variable diversity of episymbiotic CPR bacteria and DPANN archaea in groundwater ecosystems.</title>
        <authorList>
            <person name="He C.Y."/>
            <person name="Keren R."/>
            <person name="Whittaker M."/>
            <person name="Farag I.F."/>
            <person name="Doudna J."/>
            <person name="Cate J.H.D."/>
            <person name="Banfield J.F."/>
        </authorList>
    </citation>
    <scope>NUCLEOTIDE SEQUENCE [LARGE SCALE GENOMIC DNA]</scope>
    <source>
        <strain evidence="1">NC_groundwater_70_Ag_B-0.1um_54_66</strain>
    </source>
</reference>
<name>A0A7T5R2Y1_9BACT</name>
<gene>
    <name evidence="1" type="ORF">HYS17_01955</name>
</gene>
<dbReference type="Proteomes" id="UP000595362">
    <property type="component" value="Chromosome"/>
</dbReference>
<evidence type="ECO:0000313" key="2">
    <source>
        <dbReference type="Proteomes" id="UP000595362"/>
    </source>
</evidence>
<proteinExistence type="predicted"/>
<dbReference type="AlphaFoldDB" id="A0A7T5R2Y1"/>
<organism evidence="1 2">
    <name type="scientific">Micavibrio aeruginosavorus</name>
    <dbReference type="NCBI Taxonomy" id="349221"/>
    <lineage>
        <taxon>Bacteria</taxon>
        <taxon>Pseudomonadati</taxon>
        <taxon>Bdellovibrionota</taxon>
        <taxon>Bdellovibrionia</taxon>
        <taxon>Bdellovibrionales</taxon>
        <taxon>Pseudobdellovibrionaceae</taxon>
        <taxon>Micavibrio</taxon>
    </lineage>
</organism>
<accession>A0A7T5R2Y1</accession>
<sequence>MKNRDAVPAYPSKFRMLISAFNTAMGGNPLVLTSTPVREMHRFLHTEIAQVAVPECLVDPVHSQWRLLAKMPEPDVYWVAARSYSYDEIIDVLTEREIGAARQRGIEGDNHEIVKKLQATGLSATNVLNFVRDPARALSVTPLKP</sequence>